<organism evidence="2 3">
    <name type="scientific">Didymella exigua CBS 183.55</name>
    <dbReference type="NCBI Taxonomy" id="1150837"/>
    <lineage>
        <taxon>Eukaryota</taxon>
        <taxon>Fungi</taxon>
        <taxon>Dikarya</taxon>
        <taxon>Ascomycota</taxon>
        <taxon>Pezizomycotina</taxon>
        <taxon>Dothideomycetes</taxon>
        <taxon>Pleosporomycetidae</taxon>
        <taxon>Pleosporales</taxon>
        <taxon>Pleosporineae</taxon>
        <taxon>Didymellaceae</taxon>
        <taxon>Didymella</taxon>
    </lineage>
</organism>
<name>A0A6A5R6R8_9PLEO</name>
<sequence>MARRPSCLQCKNGVQNLERGEAYRNTITAGMSQALTHRPLPPSGPSKTKSVTAPPAKRRKPRAMIAPEVDWNSQLGPATNAYQSPYDDEGKRHFSHVSQGFINDGDRYSSLVLHNAANPFEYEPVPSSTITTGTYGFYWHVQNEIHWTTLATDQRHLFEQCLQADWLVENYKWKHDAKPTEKRFHRTYWLAANQQDMKGLLNRGSSNDKDKLHDLVAERSEEDPDRDFVISEDDLMEEWDVTSAEADTAWQELQNDVEALGENFGACGPGWQHVVFANTELRLF</sequence>
<evidence type="ECO:0000256" key="1">
    <source>
        <dbReference type="SAM" id="MobiDB-lite"/>
    </source>
</evidence>
<dbReference type="RefSeq" id="XP_033444088.1">
    <property type="nucleotide sequence ID" value="XM_033590279.1"/>
</dbReference>
<dbReference type="AlphaFoldDB" id="A0A6A5R6R8"/>
<accession>A0A6A5R6R8</accession>
<evidence type="ECO:0000313" key="2">
    <source>
        <dbReference type="EMBL" id="KAF1923835.1"/>
    </source>
</evidence>
<reference evidence="2" key="1">
    <citation type="journal article" date="2020" name="Stud. Mycol.">
        <title>101 Dothideomycetes genomes: a test case for predicting lifestyles and emergence of pathogens.</title>
        <authorList>
            <person name="Haridas S."/>
            <person name="Albert R."/>
            <person name="Binder M."/>
            <person name="Bloem J."/>
            <person name="Labutti K."/>
            <person name="Salamov A."/>
            <person name="Andreopoulos B."/>
            <person name="Baker S."/>
            <person name="Barry K."/>
            <person name="Bills G."/>
            <person name="Bluhm B."/>
            <person name="Cannon C."/>
            <person name="Castanera R."/>
            <person name="Culley D."/>
            <person name="Daum C."/>
            <person name="Ezra D."/>
            <person name="Gonzalez J."/>
            <person name="Henrissat B."/>
            <person name="Kuo A."/>
            <person name="Liang C."/>
            <person name="Lipzen A."/>
            <person name="Lutzoni F."/>
            <person name="Magnuson J."/>
            <person name="Mondo S."/>
            <person name="Nolan M."/>
            <person name="Ohm R."/>
            <person name="Pangilinan J."/>
            <person name="Park H.-J."/>
            <person name="Ramirez L."/>
            <person name="Alfaro M."/>
            <person name="Sun H."/>
            <person name="Tritt A."/>
            <person name="Yoshinaga Y."/>
            <person name="Zwiers L.-H."/>
            <person name="Turgeon B."/>
            <person name="Goodwin S."/>
            <person name="Spatafora J."/>
            <person name="Crous P."/>
            <person name="Grigoriev I."/>
        </authorList>
    </citation>
    <scope>NUCLEOTIDE SEQUENCE</scope>
    <source>
        <strain evidence="2">CBS 183.55</strain>
    </source>
</reference>
<protein>
    <submittedName>
        <fullName evidence="2">Uncharacterized protein</fullName>
    </submittedName>
</protein>
<dbReference type="GeneID" id="54347942"/>
<feature type="region of interest" description="Disordered" evidence="1">
    <location>
        <begin position="35"/>
        <end position="61"/>
    </location>
</feature>
<dbReference type="Proteomes" id="UP000800082">
    <property type="component" value="Unassembled WGS sequence"/>
</dbReference>
<dbReference type="EMBL" id="ML979000">
    <property type="protein sequence ID" value="KAF1923835.1"/>
    <property type="molecule type" value="Genomic_DNA"/>
</dbReference>
<dbReference type="OrthoDB" id="3785839at2759"/>
<gene>
    <name evidence="2" type="ORF">M421DRAFT_404773</name>
</gene>
<keyword evidence="3" id="KW-1185">Reference proteome</keyword>
<proteinExistence type="predicted"/>
<evidence type="ECO:0000313" key="3">
    <source>
        <dbReference type="Proteomes" id="UP000800082"/>
    </source>
</evidence>